<sequence>MMQSVVQAFARLERAPSDYLYLLLDPLAPCEPQDPLSIQSLTHALGEQAIARVIRPDLAHTPDACPALIQLAAPEGAADISLLAAAERSARDDASYKKRYVCGWLTSDQSLAALADHLTARCLDVVVPIAGKRMTPWFEPLRLELLAASMEHAFPALLWPVKRWLCPTSWGAFTLLRGSPTEAGSDAPPLVRQALQLAPLVSDFLDVWRAALRFPVTYAPMRWRGPTILPPQAAVHAFRMIRDAQNSRLRLSADIIDLCMHRVFIHPHLPRHPEIQDDIQAAVAGQSTLQARFDNYDDFAWQRIVASLPPAANYT</sequence>
<evidence type="ECO:0000313" key="2">
    <source>
        <dbReference type="Proteomes" id="UP001158644"/>
    </source>
</evidence>
<proteinExistence type="predicted"/>
<organism evidence="1 2">
    <name type="scientific">Achromobacter mucicolens</name>
    <dbReference type="NCBI Taxonomy" id="1389922"/>
    <lineage>
        <taxon>Bacteria</taxon>
        <taxon>Pseudomonadati</taxon>
        <taxon>Pseudomonadota</taxon>
        <taxon>Betaproteobacteria</taxon>
        <taxon>Burkholderiales</taxon>
        <taxon>Alcaligenaceae</taxon>
        <taxon>Achromobacter</taxon>
    </lineage>
</organism>
<evidence type="ECO:0000313" key="1">
    <source>
        <dbReference type="EMBL" id="MDH1176794.1"/>
    </source>
</evidence>
<dbReference type="Proteomes" id="UP001158644">
    <property type="component" value="Unassembled WGS sequence"/>
</dbReference>
<name>A0ABD4YNP9_9BURK</name>
<dbReference type="AlphaFoldDB" id="A0ABD4YNP9"/>
<dbReference type="RefSeq" id="WP_279989040.1">
    <property type="nucleotide sequence ID" value="NZ_JAOBZK010000002.1"/>
</dbReference>
<gene>
    <name evidence="1" type="ORF">N5C72_01825</name>
</gene>
<evidence type="ECO:0008006" key="3">
    <source>
        <dbReference type="Google" id="ProtNLM"/>
    </source>
</evidence>
<protein>
    <recommendedName>
        <fullName evidence="3">DUF4123 domain-containing protein</fullName>
    </recommendedName>
</protein>
<accession>A0ABD4YNP9</accession>
<comment type="caution">
    <text evidence="1">The sequence shown here is derived from an EMBL/GenBank/DDBJ whole genome shotgun (WGS) entry which is preliminary data.</text>
</comment>
<dbReference type="EMBL" id="JAOBZK010000002">
    <property type="protein sequence ID" value="MDH1176794.1"/>
    <property type="molecule type" value="Genomic_DNA"/>
</dbReference>
<reference evidence="1 2" key="1">
    <citation type="submission" date="2022-09" db="EMBL/GenBank/DDBJ databases">
        <title>Intensive care unit water sources are persistently colonized with multi-drug resistant bacteria and are the site of extensive horizontal gene transfer of antibiotic resistance genes.</title>
        <authorList>
            <person name="Diorio-Toth L."/>
        </authorList>
    </citation>
    <scope>NUCLEOTIDE SEQUENCE [LARGE SCALE GENOMIC DNA]</scope>
    <source>
        <strain evidence="1 2">GD03967</strain>
    </source>
</reference>